<keyword evidence="2" id="KW-0326">Glycosidase</keyword>
<dbReference type="InterPro" id="IPR013529">
    <property type="entry name" value="Glyco_hydro_42_N"/>
</dbReference>
<dbReference type="Pfam" id="PF02449">
    <property type="entry name" value="Glyco_hydro_42"/>
    <property type="match status" value="1"/>
</dbReference>
<evidence type="ECO:0000313" key="4">
    <source>
        <dbReference type="EMBL" id="CAK7216180.1"/>
    </source>
</evidence>
<keyword evidence="5" id="KW-1185">Reference proteome</keyword>
<gene>
    <name evidence="4" type="ORF">SEUCBS140593_002787</name>
</gene>
<feature type="domain" description="Glycoside hydrolase family 42 N-terminal" evidence="3">
    <location>
        <begin position="28"/>
        <end position="173"/>
    </location>
</feature>
<sequence>MASLSSTGKYPSHPHLRNHSTWLSTGRANINTLLGSVTWEAIEPREQGVFDFAGLDRVVLDARQHGLRLVLLWFGSYKNCMSTYVPRWVKTDHERFPRCQVGQADGTRRTVEMVSPFSREVREADARAFAELMAHIRAIDERHGTVLMVQVKNEPGLLGDSRDRSAVADDGFRKPIPELLLKHLSTSTTQPAFRERFANIPDGGCHSWKDVFGQGTAANEAFMAYHMSTFVSEVAAAGRQVYPLPMFVNAWLNADRTSYGASLEKGEGEGGADAAAGAVSRAYSAGRYPSGGPVPHMLDIWRYSCADVLDFFSPDIYAGDYALCLQDYQSAHASNVLFVPEQRRDAYGCRRLWLAYASRALGCSPFGIDTADLGVVGREYRLLANIQHLLLTTRAEDRLGFFFDDADQPVAQ</sequence>
<reference evidence="4 5" key="1">
    <citation type="submission" date="2024-01" db="EMBL/GenBank/DDBJ databases">
        <authorList>
            <person name="Allen C."/>
            <person name="Tagirdzhanova G."/>
        </authorList>
    </citation>
    <scope>NUCLEOTIDE SEQUENCE [LARGE SCALE GENOMIC DNA]</scope>
</reference>
<evidence type="ECO:0000259" key="3">
    <source>
        <dbReference type="Pfam" id="PF02449"/>
    </source>
</evidence>
<evidence type="ECO:0000256" key="2">
    <source>
        <dbReference type="ARBA" id="ARBA00023295"/>
    </source>
</evidence>
<comment type="caution">
    <text evidence="4">The sequence shown here is derived from an EMBL/GenBank/DDBJ whole genome shotgun (WGS) entry which is preliminary data.</text>
</comment>
<dbReference type="InterPro" id="IPR017853">
    <property type="entry name" value="GH"/>
</dbReference>
<accession>A0ABP0B9J3</accession>
<protein>
    <recommendedName>
        <fullName evidence="3">Glycoside hydrolase family 42 N-terminal domain-containing protein</fullName>
    </recommendedName>
</protein>
<organism evidence="4 5">
    <name type="scientific">Sporothrix eucalyptigena</name>
    <dbReference type="NCBI Taxonomy" id="1812306"/>
    <lineage>
        <taxon>Eukaryota</taxon>
        <taxon>Fungi</taxon>
        <taxon>Dikarya</taxon>
        <taxon>Ascomycota</taxon>
        <taxon>Pezizomycotina</taxon>
        <taxon>Sordariomycetes</taxon>
        <taxon>Sordariomycetidae</taxon>
        <taxon>Ophiostomatales</taxon>
        <taxon>Ophiostomataceae</taxon>
        <taxon>Sporothrix</taxon>
    </lineage>
</organism>
<dbReference type="Proteomes" id="UP001642482">
    <property type="component" value="Unassembled WGS sequence"/>
</dbReference>
<keyword evidence="1" id="KW-0378">Hydrolase</keyword>
<dbReference type="EMBL" id="CAWUHD010000019">
    <property type="protein sequence ID" value="CAK7216180.1"/>
    <property type="molecule type" value="Genomic_DNA"/>
</dbReference>
<proteinExistence type="predicted"/>
<evidence type="ECO:0000313" key="5">
    <source>
        <dbReference type="Proteomes" id="UP001642482"/>
    </source>
</evidence>
<dbReference type="SUPFAM" id="SSF51445">
    <property type="entry name" value="(Trans)glycosidases"/>
    <property type="match status" value="1"/>
</dbReference>
<evidence type="ECO:0000256" key="1">
    <source>
        <dbReference type="ARBA" id="ARBA00022801"/>
    </source>
</evidence>
<dbReference type="Gene3D" id="3.20.20.80">
    <property type="entry name" value="Glycosidases"/>
    <property type="match status" value="1"/>
</dbReference>
<name>A0ABP0B9J3_9PEZI</name>